<protein>
    <submittedName>
        <fullName evidence="2">Uncharacterized protein</fullName>
    </submittedName>
</protein>
<gene>
    <name evidence="2" type="ORF">SPIL2461_LOCUS16426</name>
</gene>
<feature type="transmembrane region" description="Helical" evidence="1">
    <location>
        <begin position="139"/>
        <end position="161"/>
    </location>
</feature>
<dbReference type="EMBL" id="CAJNIZ010042588">
    <property type="protein sequence ID" value="CAE7627252.1"/>
    <property type="molecule type" value="Genomic_DNA"/>
</dbReference>
<accession>A0A812VKQ9</accession>
<comment type="caution">
    <text evidence="2">The sequence shown here is derived from an EMBL/GenBank/DDBJ whole genome shotgun (WGS) entry which is preliminary data.</text>
</comment>
<evidence type="ECO:0000313" key="3">
    <source>
        <dbReference type="Proteomes" id="UP000649617"/>
    </source>
</evidence>
<sequence length="222" mass="24383">MGASGDPVEDSPVDEKDAQAQCAKCLSTPERCIFCLSLDGRQYVPLHHESSAPASARLPYSTALASHAACAKCWADWEEHLPDAHKCPQCPVCQRAIDIGQGYADQAHCQPCLEDLLAEVRLRRQQPRKETKRACRCCWLWALLPVVLLIAVFNVAFSVVLDLTGRWMAKELEQHPALLRQHLPPGAATLLCTEDARDLLEACKLGTVAGEQSQTQRSTVGT</sequence>
<reference evidence="2" key="1">
    <citation type="submission" date="2021-02" db="EMBL/GenBank/DDBJ databases">
        <authorList>
            <person name="Dougan E. K."/>
            <person name="Rhodes N."/>
            <person name="Thang M."/>
            <person name="Chan C."/>
        </authorList>
    </citation>
    <scope>NUCLEOTIDE SEQUENCE</scope>
</reference>
<evidence type="ECO:0000256" key="1">
    <source>
        <dbReference type="SAM" id="Phobius"/>
    </source>
</evidence>
<organism evidence="2 3">
    <name type="scientific">Symbiodinium pilosum</name>
    <name type="common">Dinoflagellate</name>
    <dbReference type="NCBI Taxonomy" id="2952"/>
    <lineage>
        <taxon>Eukaryota</taxon>
        <taxon>Sar</taxon>
        <taxon>Alveolata</taxon>
        <taxon>Dinophyceae</taxon>
        <taxon>Suessiales</taxon>
        <taxon>Symbiodiniaceae</taxon>
        <taxon>Symbiodinium</taxon>
    </lineage>
</organism>
<keyword evidence="3" id="KW-1185">Reference proteome</keyword>
<name>A0A812VKQ9_SYMPI</name>
<keyword evidence="1" id="KW-0472">Membrane</keyword>
<evidence type="ECO:0000313" key="2">
    <source>
        <dbReference type="EMBL" id="CAE7627252.1"/>
    </source>
</evidence>
<dbReference type="Proteomes" id="UP000649617">
    <property type="component" value="Unassembled WGS sequence"/>
</dbReference>
<dbReference type="OrthoDB" id="415967at2759"/>
<keyword evidence="1" id="KW-1133">Transmembrane helix</keyword>
<dbReference type="AlphaFoldDB" id="A0A812VKQ9"/>
<proteinExistence type="predicted"/>
<keyword evidence="1" id="KW-0812">Transmembrane</keyword>